<evidence type="ECO:0000256" key="1">
    <source>
        <dbReference type="SAM" id="Phobius"/>
    </source>
</evidence>
<dbReference type="EMBL" id="LR727440">
    <property type="protein sequence ID" value="VWO99162.1"/>
    <property type="molecule type" value="Genomic_DNA"/>
</dbReference>
<name>A0A5K1K1P8_9APHY</name>
<feature type="transmembrane region" description="Helical" evidence="1">
    <location>
        <begin position="12"/>
        <end position="30"/>
    </location>
</feature>
<sequence length="73" mass="8324">MYGRAPTRPSAASTLVVYLFVIAVLFLAYLHEPFLLSRAQQYTLAPFATQHKGNTKFPFPDFNKYIHTHTLPP</sequence>
<keyword evidence="1" id="KW-0812">Transmembrane</keyword>
<protein>
    <submittedName>
        <fullName evidence="2">Uncharacterized protein</fullName>
    </submittedName>
</protein>
<organism evidence="2">
    <name type="scientific">Ganoderma boninense</name>
    <dbReference type="NCBI Taxonomy" id="34458"/>
    <lineage>
        <taxon>Eukaryota</taxon>
        <taxon>Fungi</taxon>
        <taxon>Dikarya</taxon>
        <taxon>Basidiomycota</taxon>
        <taxon>Agaricomycotina</taxon>
        <taxon>Agaricomycetes</taxon>
        <taxon>Polyporales</taxon>
        <taxon>Polyporaceae</taxon>
        <taxon>Ganoderma</taxon>
    </lineage>
</organism>
<dbReference type="AlphaFoldDB" id="A0A5K1K1P8"/>
<accession>A0A5K1K1P8</accession>
<evidence type="ECO:0000313" key="2">
    <source>
        <dbReference type="EMBL" id="VWO99162.1"/>
    </source>
</evidence>
<proteinExistence type="predicted"/>
<keyword evidence="1" id="KW-1133">Transmembrane helix</keyword>
<gene>
    <name evidence="2" type="primary">A7EZM9</name>
</gene>
<reference evidence="2" key="1">
    <citation type="submission" date="2019-10" db="EMBL/GenBank/DDBJ databases">
        <authorList>
            <person name="Nor Muhammad N."/>
        </authorList>
    </citation>
    <scope>NUCLEOTIDE SEQUENCE</scope>
</reference>
<keyword evidence="1" id="KW-0472">Membrane</keyword>